<dbReference type="HAMAP" id="MF_01470">
    <property type="entry name" value="Cas1"/>
    <property type="match status" value="1"/>
</dbReference>
<dbReference type="HOGENOM" id="CLU_055263_1_0_10"/>
<keyword evidence="2 10" id="KW-0479">Metal-binding</keyword>
<dbReference type="AlphaFoldDB" id="A0A069QFN5"/>
<evidence type="ECO:0000256" key="6">
    <source>
        <dbReference type="ARBA" id="ARBA00023118"/>
    </source>
</evidence>
<dbReference type="Gene3D" id="3.100.10.20">
    <property type="entry name" value="CRISPR-associated endonuclease Cas1, N-terminal domain"/>
    <property type="match status" value="1"/>
</dbReference>
<dbReference type="PATRIC" id="fig|1122985.7.peg.2451"/>
<keyword evidence="1 10" id="KW-0540">Nuclease</keyword>
<comment type="subunit">
    <text evidence="9 10">Homodimer, forms a heterotetramer with a Cas2 homodimer.</text>
</comment>
<dbReference type="NCBIfam" id="TIGR03639">
    <property type="entry name" value="cas1_NMENI"/>
    <property type="match status" value="1"/>
</dbReference>
<dbReference type="InterPro" id="IPR042211">
    <property type="entry name" value="CRISPR-assoc_Cas1_N"/>
</dbReference>
<dbReference type="GO" id="GO:0004520">
    <property type="term" value="F:DNA endonuclease activity"/>
    <property type="evidence" value="ECO:0007669"/>
    <property type="project" value="InterPro"/>
</dbReference>
<keyword evidence="7 10" id="KW-0238">DNA-binding</keyword>
<keyword evidence="12" id="KW-1185">Reference proteome</keyword>
<dbReference type="GO" id="GO:0051607">
    <property type="term" value="P:defense response to virus"/>
    <property type="evidence" value="ECO:0007669"/>
    <property type="project" value="UniProtKB-UniRule"/>
</dbReference>
<dbReference type="GO" id="GO:0046872">
    <property type="term" value="F:metal ion binding"/>
    <property type="evidence" value="ECO:0007669"/>
    <property type="project" value="UniProtKB-UniRule"/>
</dbReference>
<dbReference type="Pfam" id="PF01867">
    <property type="entry name" value="Cas_Cas1"/>
    <property type="match status" value="1"/>
</dbReference>
<evidence type="ECO:0000256" key="7">
    <source>
        <dbReference type="ARBA" id="ARBA00023125"/>
    </source>
</evidence>
<accession>A0A069QFN5</accession>
<evidence type="ECO:0000256" key="1">
    <source>
        <dbReference type="ARBA" id="ARBA00022722"/>
    </source>
</evidence>
<evidence type="ECO:0000256" key="2">
    <source>
        <dbReference type="ARBA" id="ARBA00022723"/>
    </source>
</evidence>
<keyword evidence="3 10" id="KW-0255">Endonuclease</keyword>
<dbReference type="InterPro" id="IPR002729">
    <property type="entry name" value="CRISPR-assoc_Cas1"/>
</dbReference>
<sequence length="295" mass="32631">MLKRCLVFTTPAALSLKNAQLVITLKEQPDACRTVPIEELGVVLVDSPMVTLTIPLINALADNNVALIFCNQKGMPNALLLSLHANASQGESYREQISVSETLKKALWKQLIEAKIRNQARLLNKLGKRGELLKPLYMNVKSGDTDNKEGVAAKLYWTELFGKGFRRDRDLPGLNTLLNYGYAVLRAATARALMASGLHPAFGLFHRNRGDAFPLADDVMEPYRPFVDEIVCKLVAEQALSLDKNVKSQLISVLFCDVSFSKVVRPLSVGLTMTTASLEKCFSKEANKMQLPILK</sequence>
<dbReference type="Proteomes" id="UP000027442">
    <property type="component" value="Unassembled WGS sequence"/>
</dbReference>
<comment type="similarity">
    <text evidence="10">Belongs to the CRISPR-associated endonuclease Cas1 family.</text>
</comment>
<dbReference type="PANTHER" id="PTHR34353:SF2">
    <property type="entry name" value="CRISPR-ASSOCIATED ENDONUCLEASE CAS1 1"/>
    <property type="match status" value="1"/>
</dbReference>
<dbReference type="InterPro" id="IPR042206">
    <property type="entry name" value="CRISPR-assoc_Cas1_C"/>
</dbReference>
<name>A0A069QFN5_HOYLO</name>
<feature type="binding site" evidence="10">
    <location>
        <position position="149"/>
    </location>
    <ligand>
        <name>Mn(2+)</name>
        <dbReference type="ChEBI" id="CHEBI:29035"/>
    </ligand>
</feature>
<comment type="function">
    <text evidence="10">CRISPR (clustered regularly interspaced short palindromic repeat), is an adaptive immune system that provides protection against mobile genetic elements (viruses, transposable elements and conjugative plasmids). CRISPR clusters contain spacers, sequences complementary to antecedent mobile elements, and target invading nucleic acids. CRISPR clusters are transcribed and processed into CRISPR RNA (crRNA). Acts as a dsDNA endonuclease. Involved in the integration of spacer DNA into the CRISPR cassette.</text>
</comment>
<keyword evidence="6 10" id="KW-0051">Antiviral defense</keyword>
<dbReference type="GO" id="GO:0003677">
    <property type="term" value="F:DNA binding"/>
    <property type="evidence" value="ECO:0007669"/>
    <property type="project" value="UniProtKB-KW"/>
</dbReference>
<comment type="caution">
    <text evidence="11">The sequence shown here is derived from an EMBL/GenBank/DDBJ whole genome shotgun (WGS) entry which is preliminary data.</text>
</comment>
<protein>
    <recommendedName>
        <fullName evidence="10">CRISPR-associated endonuclease Cas1</fullName>
        <ecNumber evidence="10">3.1.-.-</ecNumber>
    </recommendedName>
</protein>
<dbReference type="EMBL" id="JNGW01000098">
    <property type="protein sequence ID" value="KDR51643.1"/>
    <property type="molecule type" value="Genomic_DNA"/>
</dbReference>
<feature type="binding site" evidence="10">
    <location>
        <position position="221"/>
    </location>
    <ligand>
        <name>Mn(2+)</name>
        <dbReference type="ChEBI" id="CHEBI:29035"/>
    </ligand>
</feature>
<evidence type="ECO:0000313" key="11">
    <source>
        <dbReference type="EMBL" id="KDR51643.1"/>
    </source>
</evidence>
<dbReference type="GO" id="GO:0043571">
    <property type="term" value="P:maintenance of CRISPR repeat elements"/>
    <property type="evidence" value="ECO:0007669"/>
    <property type="project" value="UniProtKB-UniRule"/>
</dbReference>
<dbReference type="RefSeq" id="WP_025789923.1">
    <property type="nucleotide sequence ID" value="NZ_KB899211.1"/>
</dbReference>
<reference evidence="11 12" key="1">
    <citation type="submission" date="2013-08" db="EMBL/GenBank/DDBJ databases">
        <authorList>
            <person name="Weinstock G."/>
            <person name="Sodergren E."/>
            <person name="Wylie T."/>
            <person name="Fulton L."/>
            <person name="Fulton R."/>
            <person name="Fronick C."/>
            <person name="O'Laughlin M."/>
            <person name="Godfrey J."/>
            <person name="Miner T."/>
            <person name="Herter B."/>
            <person name="Appelbaum E."/>
            <person name="Cordes M."/>
            <person name="Lek S."/>
            <person name="Wollam A."/>
            <person name="Pepin K.H."/>
            <person name="Palsikar V.B."/>
            <person name="Mitreva M."/>
            <person name="Wilson R.K."/>
        </authorList>
    </citation>
    <scope>NUCLEOTIDE SEQUENCE [LARGE SCALE GENOMIC DNA]</scope>
    <source>
        <strain evidence="11 12">ATCC 15930</strain>
    </source>
</reference>
<dbReference type="InterPro" id="IPR019855">
    <property type="entry name" value="CRISPR-assoc_Cas1_NMENI"/>
</dbReference>
<gene>
    <name evidence="10" type="primary">cas1</name>
    <name evidence="11" type="ORF">HMPREF1991_02365</name>
</gene>
<evidence type="ECO:0000256" key="3">
    <source>
        <dbReference type="ARBA" id="ARBA00022759"/>
    </source>
</evidence>
<dbReference type="GO" id="GO:0016787">
    <property type="term" value="F:hydrolase activity"/>
    <property type="evidence" value="ECO:0007669"/>
    <property type="project" value="UniProtKB-KW"/>
</dbReference>
<keyword evidence="4 10" id="KW-0378">Hydrolase</keyword>
<evidence type="ECO:0000256" key="10">
    <source>
        <dbReference type="HAMAP-Rule" id="MF_01470"/>
    </source>
</evidence>
<proteinExistence type="inferred from homology"/>
<comment type="cofactor">
    <cofactor evidence="10">
        <name>Mg(2+)</name>
        <dbReference type="ChEBI" id="CHEBI:18420"/>
    </cofactor>
    <cofactor evidence="10">
        <name>Mn(2+)</name>
        <dbReference type="ChEBI" id="CHEBI:29035"/>
    </cofactor>
</comment>
<dbReference type="PANTHER" id="PTHR34353">
    <property type="entry name" value="CRISPR-ASSOCIATED ENDONUCLEASE CAS1 1"/>
    <property type="match status" value="1"/>
</dbReference>
<dbReference type="NCBIfam" id="TIGR00287">
    <property type="entry name" value="cas1"/>
    <property type="match status" value="1"/>
</dbReference>
<dbReference type="InterPro" id="IPR050646">
    <property type="entry name" value="Cas1"/>
</dbReference>
<evidence type="ECO:0000256" key="5">
    <source>
        <dbReference type="ARBA" id="ARBA00022842"/>
    </source>
</evidence>
<evidence type="ECO:0000256" key="4">
    <source>
        <dbReference type="ARBA" id="ARBA00022801"/>
    </source>
</evidence>
<evidence type="ECO:0000256" key="9">
    <source>
        <dbReference type="ARBA" id="ARBA00038592"/>
    </source>
</evidence>
<keyword evidence="5 10" id="KW-0460">Magnesium</keyword>
<dbReference type="Gene3D" id="1.20.120.920">
    <property type="entry name" value="CRISPR-associated endonuclease Cas1, C-terminal domain"/>
    <property type="match status" value="1"/>
</dbReference>
<feature type="binding site" evidence="10">
    <location>
        <position position="206"/>
    </location>
    <ligand>
        <name>Mn(2+)</name>
        <dbReference type="ChEBI" id="CHEBI:29035"/>
    </ligand>
</feature>
<dbReference type="eggNOG" id="COG1518">
    <property type="taxonomic scope" value="Bacteria"/>
</dbReference>
<organism evidence="11 12">
    <name type="scientific">Hoylesella loescheii DSM 19665 = JCM 12249 = ATCC 15930</name>
    <dbReference type="NCBI Taxonomy" id="1122985"/>
    <lineage>
        <taxon>Bacteria</taxon>
        <taxon>Pseudomonadati</taxon>
        <taxon>Bacteroidota</taxon>
        <taxon>Bacteroidia</taxon>
        <taxon>Bacteroidales</taxon>
        <taxon>Prevotellaceae</taxon>
        <taxon>Hoylesella</taxon>
    </lineage>
</organism>
<keyword evidence="8 10" id="KW-0464">Manganese</keyword>
<evidence type="ECO:0000313" key="12">
    <source>
        <dbReference type="Proteomes" id="UP000027442"/>
    </source>
</evidence>
<evidence type="ECO:0000256" key="8">
    <source>
        <dbReference type="ARBA" id="ARBA00023211"/>
    </source>
</evidence>
<dbReference type="EC" id="3.1.-.-" evidence="10"/>